<dbReference type="GO" id="GO:0030288">
    <property type="term" value="C:outer membrane-bounded periplasmic space"/>
    <property type="evidence" value="ECO:0007669"/>
    <property type="project" value="InterPro"/>
</dbReference>
<organism evidence="5 6">
    <name type="scientific">Geosporobacter subterraneus DSM 17957</name>
    <dbReference type="NCBI Taxonomy" id="1121919"/>
    <lineage>
        <taxon>Bacteria</taxon>
        <taxon>Bacillati</taxon>
        <taxon>Bacillota</taxon>
        <taxon>Clostridia</taxon>
        <taxon>Peptostreptococcales</taxon>
        <taxon>Thermotaleaceae</taxon>
        <taxon>Geosporobacter</taxon>
    </lineage>
</organism>
<evidence type="ECO:0000313" key="6">
    <source>
        <dbReference type="Proteomes" id="UP000184536"/>
    </source>
</evidence>
<comment type="similarity">
    <text evidence="1">Belongs to the bacterial solute-binding protein 7 family.</text>
</comment>
<dbReference type="PANTHER" id="PTHR33376">
    <property type="match status" value="1"/>
</dbReference>
<dbReference type="Pfam" id="PF03480">
    <property type="entry name" value="DctP"/>
    <property type="match status" value="1"/>
</dbReference>
<dbReference type="EMBL" id="FQZV01000030">
    <property type="protein sequence ID" value="SHJ56346.1"/>
    <property type="molecule type" value="Genomic_DNA"/>
</dbReference>
<reference evidence="6" key="1">
    <citation type="submission" date="2016-11" db="EMBL/GenBank/DDBJ databases">
        <authorList>
            <person name="Varghese N."/>
            <person name="Submissions S."/>
        </authorList>
    </citation>
    <scope>NUCLEOTIDE SEQUENCE [LARGE SCALE GENOMIC DNA]</scope>
    <source>
        <strain evidence="6">DSM 17957</strain>
    </source>
</reference>
<dbReference type="Proteomes" id="UP000184536">
    <property type="component" value="Unassembled WGS sequence"/>
</dbReference>
<keyword evidence="5" id="KW-0675">Receptor</keyword>
<dbReference type="InterPro" id="IPR038404">
    <property type="entry name" value="TRAP_DctP_sf"/>
</dbReference>
<feature type="signal peptide" evidence="4">
    <location>
        <begin position="1"/>
        <end position="24"/>
    </location>
</feature>
<dbReference type="InterPro" id="IPR018389">
    <property type="entry name" value="DctP_fam"/>
</dbReference>
<dbReference type="Gene3D" id="3.40.190.170">
    <property type="entry name" value="Bacterial extracellular solute-binding protein, family 7"/>
    <property type="match status" value="1"/>
</dbReference>
<dbReference type="InterPro" id="IPR004682">
    <property type="entry name" value="TRAP_DctP"/>
</dbReference>
<dbReference type="NCBIfam" id="TIGR00787">
    <property type="entry name" value="dctP"/>
    <property type="match status" value="1"/>
</dbReference>
<keyword evidence="3 4" id="KW-0732">Signal</keyword>
<sequence length="349" mass="38512">MKNFKRIISLMMVIVLALSLAACGGGNTNQPAQNQPAADPGKPEYSFTLAMDSPENTVTYLFAEKFATLVKEKSAGKMEVQIFANGQLGSDREIAESVQQGNIDFVTQNTAPQVNFVPQLGVFDMAKVFPDAATARKVLDGPFFDTIAAQYEKAGFKLLGYVDQGFRQMTTNKKVESFADFKGQKIRTMENPNHVAFWSALGANPTPMAWGEVYIGLQQKTIDAQENPYEVIVANKIYEQQKYVINTNHILHLISLITNPAKFNSLSPEYQKIITDSVAEAKVWANQQADERIDGRVKIMQENGVEIVELPAEVHAQMQEKAEAAYELIRGKVGAELVDGLLKAVEAAK</sequence>
<keyword evidence="6" id="KW-1185">Reference proteome</keyword>
<proteinExistence type="inferred from homology"/>
<dbReference type="AlphaFoldDB" id="A0A1M6KBK2"/>
<evidence type="ECO:0000256" key="4">
    <source>
        <dbReference type="SAM" id="SignalP"/>
    </source>
</evidence>
<dbReference type="PANTHER" id="PTHR33376:SF7">
    <property type="entry name" value="C4-DICARBOXYLATE-BINDING PROTEIN DCTB"/>
    <property type="match status" value="1"/>
</dbReference>
<dbReference type="STRING" id="1121919.SAMN02745975_02357"/>
<dbReference type="RefSeq" id="WP_242946313.1">
    <property type="nucleotide sequence ID" value="NZ_FQZV01000030.1"/>
</dbReference>
<keyword evidence="2" id="KW-0813">Transport</keyword>
<protein>
    <submittedName>
        <fullName evidence="5">Tripartite ATP-independent transporter solute receptor, DctP family</fullName>
    </submittedName>
</protein>
<name>A0A1M6KBK2_9FIRM</name>
<feature type="chain" id="PRO_5039676141" evidence="4">
    <location>
        <begin position="25"/>
        <end position="349"/>
    </location>
</feature>
<evidence type="ECO:0000256" key="2">
    <source>
        <dbReference type="ARBA" id="ARBA00022448"/>
    </source>
</evidence>
<gene>
    <name evidence="5" type="ORF">SAMN02745975_02357</name>
</gene>
<evidence type="ECO:0000256" key="1">
    <source>
        <dbReference type="ARBA" id="ARBA00009023"/>
    </source>
</evidence>
<dbReference type="PROSITE" id="PS51257">
    <property type="entry name" value="PROKAR_LIPOPROTEIN"/>
    <property type="match status" value="1"/>
</dbReference>
<evidence type="ECO:0000256" key="3">
    <source>
        <dbReference type="ARBA" id="ARBA00022729"/>
    </source>
</evidence>
<dbReference type="CDD" id="cd13603">
    <property type="entry name" value="PBP2_TRAP_Siap_TeaA_like"/>
    <property type="match status" value="1"/>
</dbReference>
<dbReference type="GO" id="GO:0055085">
    <property type="term" value="P:transmembrane transport"/>
    <property type="evidence" value="ECO:0007669"/>
    <property type="project" value="InterPro"/>
</dbReference>
<evidence type="ECO:0000313" key="5">
    <source>
        <dbReference type="EMBL" id="SHJ56346.1"/>
    </source>
</evidence>
<dbReference type="PIRSF" id="PIRSF006470">
    <property type="entry name" value="DctB"/>
    <property type="match status" value="1"/>
</dbReference>
<dbReference type="NCBIfam" id="NF037995">
    <property type="entry name" value="TRAP_S1"/>
    <property type="match status" value="1"/>
</dbReference>
<accession>A0A1M6KBK2</accession>